<dbReference type="EMBL" id="SNZP01000010">
    <property type="protein sequence ID" value="TDR76602.1"/>
    <property type="molecule type" value="Genomic_DNA"/>
</dbReference>
<evidence type="ECO:0000313" key="1">
    <source>
        <dbReference type="EMBL" id="TDR76602.1"/>
    </source>
</evidence>
<gene>
    <name evidence="1" type="ORF">DFP86_11027</name>
</gene>
<name>A0A4R7B106_9NEIS</name>
<comment type="caution">
    <text evidence="1">The sequence shown here is derived from an EMBL/GenBank/DDBJ whole genome shotgun (WGS) entry which is preliminary data.</text>
</comment>
<reference evidence="1 2" key="1">
    <citation type="submission" date="2019-03" db="EMBL/GenBank/DDBJ databases">
        <title>Genomic Encyclopedia of Type Strains, Phase III (KMG-III): the genomes of soil and plant-associated and newly described type strains.</title>
        <authorList>
            <person name="Whitman W."/>
        </authorList>
    </citation>
    <scope>NUCLEOTIDE SEQUENCE [LARGE SCALE GENOMIC DNA]</scope>
    <source>
        <strain evidence="1 2">CECT 8976</strain>
    </source>
</reference>
<keyword evidence="2" id="KW-1185">Reference proteome</keyword>
<evidence type="ECO:0000313" key="2">
    <source>
        <dbReference type="Proteomes" id="UP000295611"/>
    </source>
</evidence>
<accession>A0A4R7B106</accession>
<dbReference type="RefSeq" id="WP_133681780.1">
    <property type="nucleotide sequence ID" value="NZ_SNZP01000010.1"/>
</dbReference>
<proteinExistence type="predicted"/>
<sequence>MALHDDPTLDLFLLSRIGASAFSDETRVTARRAQPSGSGVRIDAQCDGAALAFWVAEADWCAWLAPHWPVPALAALDKALWPLAAGITLTPLERLLTAAGLAPCQAARLTPAEAPTVRSWCLLCEDEARRLPLYVQTAPSDWLAGLLQMLRPDDSAMLTVPLGLGWCMASDGLALGDALPVLGAGDALDRFWLHPALAPGRIRLSSATAAQIDEPLAQPTGLVGAWSVEVAALRAATHQLWPWQPGAAVDVQVMTHPLARLVSAGRTQALGTLLRLTDGWAVRIERLRP</sequence>
<dbReference type="AlphaFoldDB" id="A0A4R7B106"/>
<dbReference type="Proteomes" id="UP000295611">
    <property type="component" value="Unassembled WGS sequence"/>
</dbReference>
<protein>
    <submittedName>
        <fullName evidence="1">Type III secretion protein Q</fullName>
    </submittedName>
</protein>
<dbReference type="OrthoDB" id="8596370at2"/>
<organism evidence="1 2">
    <name type="scientific">Paludibacterium purpuratum</name>
    <dbReference type="NCBI Taxonomy" id="1144873"/>
    <lineage>
        <taxon>Bacteria</taxon>
        <taxon>Pseudomonadati</taxon>
        <taxon>Pseudomonadota</taxon>
        <taxon>Betaproteobacteria</taxon>
        <taxon>Neisseriales</taxon>
        <taxon>Chromobacteriaceae</taxon>
        <taxon>Paludibacterium</taxon>
    </lineage>
</organism>